<dbReference type="OrthoDB" id="9807885at2"/>
<keyword evidence="4 7" id="KW-0663">Pyridoxal phosphate</keyword>
<keyword evidence="5 7" id="KW-0413">Isomerase</keyword>
<keyword evidence="7" id="KW-0963">Cytoplasm</keyword>
<dbReference type="EC" id="5.4.3.8" evidence="7"/>
<evidence type="ECO:0000256" key="3">
    <source>
        <dbReference type="ARBA" id="ARBA00008981"/>
    </source>
</evidence>
<evidence type="ECO:0000256" key="5">
    <source>
        <dbReference type="ARBA" id="ARBA00023235"/>
    </source>
</evidence>
<dbReference type="PANTHER" id="PTHR43713">
    <property type="entry name" value="GLUTAMATE-1-SEMIALDEHYDE 2,1-AMINOMUTASE"/>
    <property type="match status" value="1"/>
</dbReference>
<comment type="catalytic activity">
    <reaction evidence="7">
        <text>(S)-4-amino-5-oxopentanoate = 5-aminolevulinate</text>
        <dbReference type="Rhea" id="RHEA:14265"/>
        <dbReference type="ChEBI" id="CHEBI:57501"/>
        <dbReference type="ChEBI" id="CHEBI:356416"/>
        <dbReference type="EC" id="5.4.3.8"/>
    </reaction>
</comment>
<dbReference type="GO" id="GO:0005737">
    <property type="term" value="C:cytoplasm"/>
    <property type="evidence" value="ECO:0007669"/>
    <property type="project" value="UniProtKB-SubCell"/>
</dbReference>
<organism evidence="8 9">
    <name type="scientific">Belliella buryatensis</name>
    <dbReference type="NCBI Taxonomy" id="1500549"/>
    <lineage>
        <taxon>Bacteria</taxon>
        <taxon>Pseudomonadati</taxon>
        <taxon>Bacteroidota</taxon>
        <taxon>Cytophagia</taxon>
        <taxon>Cytophagales</taxon>
        <taxon>Cyclobacteriaceae</taxon>
        <taxon>Belliella</taxon>
    </lineage>
</organism>
<dbReference type="NCBIfam" id="NF000818">
    <property type="entry name" value="PRK00062.1"/>
    <property type="match status" value="1"/>
</dbReference>
<comment type="subunit">
    <text evidence="7">Homodimer.</text>
</comment>
<name>A0A239G2A9_9BACT</name>
<dbReference type="InterPro" id="IPR015424">
    <property type="entry name" value="PyrdxlP-dep_Trfase"/>
</dbReference>
<dbReference type="InterPro" id="IPR015421">
    <property type="entry name" value="PyrdxlP-dep_Trfase_major"/>
</dbReference>
<dbReference type="Gene3D" id="3.40.640.10">
    <property type="entry name" value="Type I PLP-dependent aspartate aminotransferase-like (Major domain)"/>
    <property type="match status" value="1"/>
</dbReference>
<comment type="cofactor">
    <cofactor evidence="1 7">
        <name>pyridoxal 5'-phosphate</name>
        <dbReference type="ChEBI" id="CHEBI:597326"/>
    </cofactor>
</comment>
<comment type="subcellular location">
    <subcellularLocation>
        <location evidence="7">Cytoplasm</location>
    </subcellularLocation>
</comment>
<gene>
    <name evidence="7" type="primary">hemL</name>
    <name evidence="8" type="ORF">SAMN06295967_11487</name>
</gene>
<dbReference type="AlphaFoldDB" id="A0A239G2A9"/>
<dbReference type="InterPro" id="IPR015422">
    <property type="entry name" value="PyrdxlP-dep_Trfase_small"/>
</dbReference>
<proteinExistence type="inferred from homology"/>
<dbReference type="SUPFAM" id="SSF53383">
    <property type="entry name" value="PLP-dependent transferases"/>
    <property type="match status" value="1"/>
</dbReference>
<evidence type="ECO:0000256" key="7">
    <source>
        <dbReference type="HAMAP-Rule" id="MF_00375"/>
    </source>
</evidence>
<dbReference type="GO" id="GO:0006782">
    <property type="term" value="P:protoporphyrinogen IX biosynthetic process"/>
    <property type="evidence" value="ECO:0007669"/>
    <property type="project" value="UniProtKB-UniRule"/>
</dbReference>
<dbReference type="GO" id="GO:0008483">
    <property type="term" value="F:transaminase activity"/>
    <property type="evidence" value="ECO:0007669"/>
    <property type="project" value="InterPro"/>
</dbReference>
<evidence type="ECO:0000313" key="9">
    <source>
        <dbReference type="Proteomes" id="UP000198480"/>
    </source>
</evidence>
<evidence type="ECO:0000313" key="8">
    <source>
        <dbReference type="EMBL" id="SNS63301.1"/>
    </source>
</evidence>
<evidence type="ECO:0000256" key="2">
    <source>
        <dbReference type="ARBA" id="ARBA00004819"/>
    </source>
</evidence>
<reference evidence="9" key="1">
    <citation type="submission" date="2017-06" db="EMBL/GenBank/DDBJ databases">
        <authorList>
            <person name="Varghese N."/>
            <person name="Submissions S."/>
        </authorList>
    </citation>
    <scope>NUCLEOTIDE SEQUENCE [LARGE SCALE GENOMIC DNA]</scope>
    <source>
        <strain evidence="9">5C</strain>
    </source>
</reference>
<dbReference type="HAMAP" id="MF_00375">
    <property type="entry name" value="HemL_aminotrans_3"/>
    <property type="match status" value="1"/>
</dbReference>
<dbReference type="CDD" id="cd00610">
    <property type="entry name" value="OAT_like"/>
    <property type="match status" value="1"/>
</dbReference>
<dbReference type="GO" id="GO:0042286">
    <property type="term" value="F:glutamate-1-semialdehyde 2,1-aminomutase activity"/>
    <property type="evidence" value="ECO:0007669"/>
    <property type="project" value="UniProtKB-UniRule"/>
</dbReference>
<dbReference type="NCBIfam" id="TIGR00713">
    <property type="entry name" value="hemL"/>
    <property type="match status" value="1"/>
</dbReference>
<keyword evidence="9" id="KW-1185">Reference proteome</keyword>
<dbReference type="InterPro" id="IPR049704">
    <property type="entry name" value="Aminotrans_3_PPA_site"/>
</dbReference>
<dbReference type="Proteomes" id="UP000198480">
    <property type="component" value="Unassembled WGS sequence"/>
</dbReference>
<keyword evidence="6 7" id="KW-0627">Porphyrin biosynthesis</keyword>
<dbReference type="Gene3D" id="3.90.1150.10">
    <property type="entry name" value="Aspartate Aminotransferase, domain 1"/>
    <property type="match status" value="1"/>
</dbReference>
<dbReference type="FunFam" id="3.40.640.10:FF:000021">
    <property type="entry name" value="Glutamate-1-semialdehyde 2,1-aminomutase"/>
    <property type="match status" value="1"/>
</dbReference>
<dbReference type="PROSITE" id="PS00600">
    <property type="entry name" value="AA_TRANSFER_CLASS_3"/>
    <property type="match status" value="1"/>
</dbReference>
<sequence length="431" mass="46361">MQISKSKALFEKAQNYIPGGVNSPVRAFRAVGGNPIFIEKADGAHIYDADGNSYLELINSWGPMILGHNHPMIKEAVIKAMENGTSFGAPTAREVEIAELITKMVPSVEKVRMVNSGTEATMSAIRVARGFTGRDKFIKMEGHYHGHGDSFLIAAGSGAMTMGNPDSPGVTKGTAKDTLLAPYNDLEAIEQLISANKGEIAALILEPVPGNMGLVTPKPGYLEGLRKICDREGIVLIFDEVMTGFRLAKGGAQELFGVTPDMTTLGKIIGGGMPVGAYGGKKEIMEFVSPAGPVYQAGTLSGNPIAMAAGLTMLQYLDTHDEVYEQLNAIGDKLVAGIQASLNKLDLNYTINHLGSMYSLFFTDKEIFDFASAKQADTALFGKYFQAMLHRGVYLAPSQFESLFLSTALTDEYISQILEANESALKEVLNR</sequence>
<dbReference type="UniPathway" id="UPA00251">
    <property type="reaction ID" value="UER00317"/>
</dbReference>
<evidence type="ECO:0000256" key="1">
    <source>
        <dbReference type="ARBA" id="ARBA00001933"/>
    </source>
</evidence>
<dbReference type="Pfam" id="PF00202">
    <property type="entry name" value="Aminotran_3"/>
    <property type="match status" value="1"/>
</dbReference>
<dbReference type="GO" id="GO:0030170">
    <property type="term" value="F:pyridoxal phosphate binding"/>
    <property type="evidence" value="ECO:0007669"/>
    <property type="project" value="InterPro"/>
</dbReference>
<evidence type="ECO:0000256" key="6">
    <source>
        <dbReference type="ARBA" id="ARBA00023244"/>
    </source>
</evidence>
<evidence type="ECO:0000256" key="4">
    <source>
        <dbReference type="ARBA" id="ARBA00022898"/>
    </source>
</evidence>
<feature type="modified residue" description="N6-(pyridoxal phosphate)lysine" evidence="7">
    <location>
        <position position="267"/>
    </location>
</feature>
<dbReference type="PANTHER" id="PTHR43713:SF3">
    <property type="entry name" value="GLUTAMATE-1-SEMIALDEHYDE 2,1-AMINOMUTASE 1, CHLOROPLASTIC-RELATED"/>
    <property type="match status" value="1"/>
</dbReference>
<dbReference type="RefSeq" id="WP_089242107.1">
    <property type="nucleotide sequence ID" value="NZ_FZOK01000014.1"/>
</dbReference>
<accession>A0A239G2A9</accession>
<dbReference type="EMBL" id="FZOK01000014">
    <property type="protein sequence ID" value="SNS63301.1"/>
    <property type="molecule type" value="Genomic_DNA"/>
</dbReference>
<dbReference type="InterPro" id="IPR005814">
    <property type="entry name" value="Aminotrans_3"/>
</dbReference>
<protein>
    <recommendedName>
        <fullName evidence="7">Glutamate-1-semialdehyde 2,1-aminomutase</fullName>
        <shortName evidence="7">GSA</shortName>
        <ecNumber evidence="7">5.4.3.8</ecNumber>
    </recommendedName>
    <alternativeName>
        <fullName evidence="7">Glutamate-1-semialdehyde aminotransferase</fullName>
        <shortName evidence="7">GSA-AT</shortName>
    </alternativeName>
</protein>
<dbReference type="InterPro" id="IPR004639">
    <property type="entry name" value="4pyrrol_synth_GluAld_NH2Trfase"/>
</dbReference>
<comment type="pathway">
    <text evidence="2">Porphyrin-containing compound metabolism; protoporphyrin-IX biosynthesis; 5-aminolevulinate from L-glutamyl-tRNA(Glu): step 2/2.</text>
</comment>
<comment type="similarity">
    <text evidence="3 7">Belongs to the class-III pyridoxal-phosphate-dependent aminotransferase family. HemL subfamily.</text>
</comment>